<dbReference type="Gene3D" id="3.40.50.1000">
    <property type="entry name" value="HAD superfamily/HAD-like"/>
    <property type="match status" value="1"/>
</dbReference>
<evidence type="ECO:0008006" key="3">
    <source>
        <dbReference type="Google" id="ProtNLM"/>
    </source>
</evidence>
<dbReference type="OrthoDB" id="1065058at2759"/>
<keyword evidence="2" id="KW-1185">Reference proteome</keyword>
<comment type="caution">
    <text evidence="1">The sequence shown here is derived from an EMBL/GenBank/DDBJ whole genome shotgun (WGS) entry which is preliminary data.</text>
</comment>
<dbReference type="Pfam" id="PF00702">
    <property type="entry name" value="Hydrolase"/>
    <property type="match status" value="1"/>
</dbReference>
<protein>
    <recommendedName>
        <fullName evidence="3">Pyrimidine 5-nucleotidase</fullName>
    </recommendedName>
</protein>
<dbReference type="PANTHER" id="PTHR12725:SF117">
    <property type="entry name" value="HALOACID DEHALOGENASE-LIKE HYDROLASE"/>
    <property type="match status" value="1"/>
</dbReference>
<accession>A0A9W6ZD90</accession>
<dbReference type="SUPFAM" id="SSF56784">
    <property type="entry name" value="HAD-like"/>
    <property type="match status" value="1"/>
</dbReference>
<organism evidence="1 2">
    <name type="scientific">Triparma retinervis</name>
    <dbReference type="NCBI Taxonomy" id="2557542"/>
    <lineage>
        <taxon>Eukaryota</taxon>
        <taxon>Sar</taxon>
        <taxon>Stramenopiles</taxon>
        <taxon>Ochrophyta</taxon>
        <taxon>Bolidophyceae</taxon>
        <taxon>Parmales</taxon>
        <taxon>Triparmaceae</taxon>
        <taxon>Triparma</taxon>
    </lineage>
</organism>
<evidence type="ECO:0000313" key="2">
    <source>
        <dbReference type="Proteomes" id="UP001165082"/>
    </source>
</evidence>
<dbReference type="AlphaFoldDB" id="A0A9W6ZD90"/>
<dbReference type="InterPro" id="IPR036412">
    <property type="entry name" value="HAD-like_sf"/>
</dbReference>
<dbReference type="Proteomes" id="UP001165082">
    <property type="component" value="Unassembled WGS sequence"/>
</dbReference>
<evidence type="ECO:0000313" key="1">
    <source>
        <dbReference type="EMBL" id="GMH47980.1"/>
    </source>
</evidence>
<dbReference type="PANTHER" id="PTHR12725">
    <property type="entry name" value="HALOACID DEHALOGENASE-LIKE HYDROLASE"/>
    <property type="match status" value="1"/>
</dbReference>
<sequence>MGLSIPAIISTSRKPPVKALFLDCDDCLYQDDWFVAGKLTEAIESFCTNELNLPSGKAYKLYKEHGTALLGLLNEGLLSNSPSAVDRYLKIVHDIKVKDHLRPDPRLRELLLRIDPSIKTFIFTASVKHHAVECLRALGIDDLFENRIIDTKVCKLATKHSASSFRAAMDFANLPASDAGACVFFDDSVKNIATASNVGWRPVLVGLVGRDSGAPVICDEAEKSIQSIHSLFDAIPELERRVVN</sequence>
<dbReference type="InterPro" id="IPR023214">
    <property type="entry name" value="HAD_sf"/>
</dbReference>
<proteinExistence type="predicted"/>
<dbReference type="SFLD" id="SFLDG01129">
    <property type="entry name" value="C1.5:_HAD__Beta-PGM__Phosphata"/>
    <property type="match status" value="1"/>
</dbReference>
<dbReference type="SFLD" id="SFLDS00003">
    <property type="entry name" value="Haloacid_Dehalogenase"/>
    <property type="match status" value="1"/>
</dbReference>
<reference evidence="1" key="1">
    <citation type="submission" date="2022-07" db="EMBL/GenBank/DDBJ databases">
        <title>Genome analysis of Parmales, a sister group of diatoms, reveals the evolutionary specialization of diatoms from phago-mixotrophs to photoautotrophs.</title>
        <authorList>
            <person name="Ban H."/>
            <person name="Sato S."/>
            <person name="Yoshikawa S."/>
            <person name="Kazumasa Y."/>
            <person name="Nakamura Y."/>
            <person name="Ichinomiya M."/>
            <person name="Saitoh K."/>
            <person name="Sato N."/>
            <person name="Blanc-Mathieu R."/>
            <person name="Endo H."/>
            <person name="Kuwata A."/>
            <person name="Ogata H."/>
        </authorList>
    </citation>
    <scope>NUCLEOTIDE SEQUENCE</scope>
</reference>
<gene>
    <name evidence="1" type="ORF">TrRE_jg10115</name>
</gene>
<dbReference type="EMBL" id="BRXZ01000590">
    <property type="protein sequence ID" value="GMH47980.1"/>
    <property type="molecule type" value="Genomic_DNA"/>
</dbReference>
<name>A0A9W6ZD90_9STRA</name>